<dbReference type="SMART" id="SM00382">
    <property type="entry name" value="AAA"/>
    <property type="match status" value="1"/>
</dbReference>
<organism evidence="5">
    <name type="scientific">Dunaliella tertiolecta</name>
    <name type="common">Green alga</name>
    <dbReference type="NCBI Taxonomy" id="3047"/>
    <lineage>
        <taxon>Eukaryota</taxon>
        <taxon>Viridiplantae</taxon>
        <taxon>Chlorophyta</taxon>
        <taxon>core chlorophytes</taxon>
        <taxon>Chlorophyceae</taxon>
        <taxon>CS clade</taxon>
        <taxon>Chlamydomonadales</taxon>
        <taxon>Dunaliellaceae</taxon>
        <taxon>Dunaliella</taxon>
    </lineage>
</organism>
<dbReference type="GO" id="GO:0005524">
    <property type="term" value="F:ATP binding"/>
    <property type="evidence" value="ECO:0007669"/>
    <property type="project" value="UniProtKB-KW"/>
</dbReference>
<feature type="region of interest" description="Disordered" evidence="3">
    <location>
        <begin position="1"/>
        <end position="26"/>
    </location>
</feature>
<dbReference type="InterPro" id="IPR003593">
    <property type="entry name" value="AAA+_ATPase"/>
</dbReference>
<protein>
    <recommendedName>
        <fullName evidence="4">ABC transporter domain-containing protein</fullName>
    </recommendedName>
</protein>
<dbReference type="PANTHER" id="PTHR43158:SF12">
    <property type="entry name" value="ABC TRANSPORTER FAMILY PROTEIN"/>
    <property type="match status" value="1"/>
</dbReference>
<evidence type="ECO:0000259" key="4">
    <source>
        <dbReference type="PROSITE" id="PS50893"/>
    </source>
</evidence>
<feature type="compositionally biased region" description="Polar residues" evidence="3">
    <location>
        <begin position="1"/>
        <end position="10"/>
    </location>
</feature>
<dbReference type="Gene3D" id="3.40.50.300">
    <property type="entry name" value="P-loop containing nucleotide triphosphate hydrolases"/>
    <property type="match status" value="1"/>
</dbReference>
<accession>A0A7S3QM33</accession>
<dbReference type="Pfam" id="PF00005">
    <property type="entry name" value="ABC_tran"/>
    <property type="match status" value="1"/>
</dbReference>
<dbReference type="InterPro" id="IPR003439">
    <property type="entry name" value="ABC_transporter-like_ATP-bd"/>
</dbReference>
<evidence type="ECO:0000256" key="2">
    <source>
        <dbReference type="ARBA" id="ARBA00022840"/>
    </source>
</evidence>
<dbReference type="CDD" id="cd00267">
    <property type="entry name" value="ABC_ATPase"/>
    <property type="match status" value="1"/>
</dbReference>
<reference evidence="5" key="1">
    <citation type="submission" date="2021-01" db="EMBL/GenBank/DDBJ databases">
        <authorList>
            <person name="Corre E."/>
            <person name="Pelletier E."/>
            <person name="Niang G."/>
            <person name="Scheremetjew M."/>
            <person name="Finn R."/>
            <person name="Kale V."/>
            <person name="Holt S."/>
            <person name="Cochrane G."/>
            <person name="Meng A."/>
            <person name="Brown T."/>
            <person name="Cohen L."/>
        </authorList>
    </citation>
    <scope>NUCLEOTIDE SEQUENCE</scope>
    <source>
        <strain evidence="5">CCMP1320</strain>
    </source>
</reference>
<keyword evidence="2" id="KW-0067">ATP-binding</keyword>
<proteinExistence type="predicted"/>
<name>A0A7S3QM33_DUNTE</name>
<evidence type="ECO:0000313" key="5">
    <source>
        <dbReference type="EMBL" id="CAE0486357.1"/>
    </source>
</evidence>
<evidence type="ECO:0000256" key="1">
    <source>
        <dbReference type="ARBA" id="ARBA00022741"/>
    </source>
</evidence>
<dbReference type="InterPro" id="IPR027417">
    <property type="entry name" value="P-loop_NTPase"/>
</dbReference>
<dbReference type="EMBL" id="HBIP01003207">
    <property type="protein sequence ID" value="CAE0486357.1"/>
    <property type="molecule type" value="Transcribed_RNA"/>
</dbReference>
<sequence length="381" mass="41988">MPIPVSQTNGAGVHISKQHNAELVSEGPFERAARLRAEREAAEAAGVAVNPQVPTTMPSQTHPVPTQSAPEKIQGDAIIDVKGLNFSYPGLDGRPIPNQPPLIRDMSFKLPAGGRCLLLGSNGAGKTTFLKLLGGKHMVPPESIQVLGQPPFHHTELVSSGDLTYVGGNWTRDVAFAGYSIPLAGDFPARRMIDSIPGVDPARKERLIKVLDIDLDWRMHQVSDGQRRRVQICVGLLKPFKVLLLDEVTVDLDVLGRADLLRFLQDECETRGCTIIYATHIFDGLEFWPTHLAYLARGQDLILKKAEEVPELREGRLLELVYRMLTAEQEKVLQARGPRPVEWDPSQEGKVENFSYAFNNGWAPGTLNTSIKSSTNAVMRN</sequence>
<evidence type="ECO:0000256" key="3">
    <source>
        <dbReference type="SAM" id="MobiDB-lite"/>
    </source>
</evidence>
<dbReference type="AlphaFoldDB" id="A0A7S3QM33"/>
<dbReference type="PROSITE" id="PS50893">
    <property type="entry name" value="ABC_TRANSPORTER_2"/>
    <property type="match status" value="1"/>
</dbReference>
<dbReference type="PANTHER" id="PTHR43158">
    <property type="entry name" value="SKFA PEPTIDE EXPORT ATP-BINDING PROTEIN SKFE"/>
    <property type="match status" value="1"/>
</dbReference>
<feature type="domain" description="ABC transporter" evidence="4">
    <location>
        <begin position="79"/>
        <end position="322"/>
    </location>
</feature>
<keyword evidence="1" id="KW-0547">Nucleotide-binding</keyword>
<gene>
    <name evidence="5" type="ORF">DTER00134_LOCUS1396</name>
</gene>
<dbReference type="GO" id="GO:0016887">
    <property type="term" value="F:ATP hydrolysis activity"/>
    <property type="evidence" value="ECO:0007669"/>
    <property type="project" value="InterPro"/>
</dbReference>
<dbReference type="SUPFAM" id="SSF52540">
    <property type="entry name" value="P-loop containing nucleoside triphosphate hydrolases"/>
    <property type="match status" value="1"/>
</dbReference>